<dbReference type="InterPro" id="IPR011101">
    <property type="entry name" value="DUF5131"/>
</dbReference>
<dbReference type="EMBL" id="VHSH01000018">
    <property type="protein sequence ID" value="TQV70256.1"/>
    <property type="molecule type" value="Genomic_DNA"/>
</dbReference>
<name>A0A545SZ61_9PROT</name>
<dbReference type="AlphaFoldDB" id="A0A545SZ61"/>
<organism evidence="1 2">
    <name type="scientific">Denitrobaculum tricleocarpae</name>
    <dbReference type="NCBI Taxonomy" id="2591009"/>
    <lineage>
        <taxon>Bacteria</taxon>
        <taxon>Pseudomonadati</taxon>
        <taxon>Pseudomonadota</taxon>
        <taxon>Alphaproteobacteria</taxon>
        <taxon>Rhodospirillales</taxon>
        <taxon>Rhodospirillaceae</taxon>
        <taxon>Denitrobaculum</taxon>
    </lineage>
</organism>
<dbReference type="OrthoDB" id="9787478at2"/>
<protein>
    <submittedName>
        <fullName evidence="1">Phage Gp37/Gp68 family protein</fullName>
    </submittedName>
</protein>
<gene>
    <name evidence="1" type="ORF">FKG95_28170</name>
</gene>
<dbReference type="Pfam" id="PF07505">
    <property type="entry name" value="DUF5131"/>
    <property type="match status" value="1"/>
</dbReference>
<dbReference type="Proteomes" id="UP000315252">
    <property type="component" value="Unassembled WGS sequence"/>
</dbReference>
<comment type="caution">
    <text evidence="1">The sequence shown here is derived from an EMBL/GenBank/DDBJ whole genome shotgun (WGS) entry which is preliminary data.</text>
</comment>
<dbReference type="RefSeq" id="WP_142899807.1">
    <property type="nucleotide sequence ID" value="NZ_ML660069.1"/>
</dbReference>
<evidence type="ECO:0000313" key="2">
    <source>
        <dbReference type="Proteomes" id="UP000315252"/>
    </source>
</evidence>
<keyword evidence="2" id="KW-1185">Reference proteome</keyword>
<evidence type="ECO:0000313" key="1">
    <source>
        <dbReference type="EMBL" id="TQV70256.1"/>
    </source>
</evidence>
<proteinExistence type="predicted"/>
<accession>A0A545SZ61</accession>
<sequence>MAQNSAIEWTNATWNPVTGCTKISAGCDNCYAERFSERFRGVPNHPFEHGFDLMLRPERMEQPLTWKKPKMIFVNSMSDLFHKKVPNSFISEVFETMERANWHVFQVLTKRSSLMKRFVNTRYRDKPVPSHIWLGTSLEDHSKRSRIKHLQDTNAEVRFLSIEPLIGPPGELDLSKIRWVIVGGESGPFARPMQLSWARSARDQCTEQGVPFFFKQWGGFRPKSGGRELDGREWNEFPKVLITSKMPDRQIIASG</sequence>
<reference evidence="1 2" key="1">
    <citation type="submission" date="2019-06" db="EMBL/GenBank/DDBJ databases">
        <title>Whole genome sequence for Rhodospirillaceae sp. R148.</title>
        <authorList>
            <person name="Wang G."/>
        </authorList>
    </citation>
    <scope>NUCLEOTIDE SEQUENCE [LARGE SCALE GENOMIC DNA]</scope>
    <source>
        <strain evidence="1 2">R148</strain>
    </source>
</reference>